<dbReference type="GO" id="GO:0004518">
    <property type="term" value="F:nuclease activity"/>
    <property type="evidence" value="ECO:0007669"/>
    <property type="project" value="UniProtKB-KW"/>
</dbReference>
<comment type="similarity">
    <text evidence="3">Belongs to the HARBI1 family.</text>
</comment>
<reference evidence="12" key="1">
    <citation type="journal article" date="2010" name="BMC Genomics">
        <title>Generation of a BAC-based physical map of the melon genome.</title>
        <authorList>
            <person name="Gonzalez V.M."/>
            <person name="Garcia-Mas J."/>
            <person name="Arus P."/>
            <person name="Puigdomenech P."/>
        </authorList>
    </citation>
    <scope>NUCLEOTIDE SEQUENCE</scope>
    <source>
        <tissue evidence="12">Young leaves</tissue>
    </source>
</reference>
<evidence type="ECO:0000313" key="12">
    <source>
        <dbReference type="EMBL" id="ADN34114.1"/>
    </source>
</evidence>
<comment type="subcellular location">
    <subcellularLocation>
        <location evidence="2">Nucleus</location>
    </subcellularLocation>
</comment>
<evidence type="ECO:0000256" key="5">
    <source>
        <dbReference type="ARBA" id="ARBA00022723"/>
    </source>
</evidence>
<reference evidence="12" key="2">
    <citation type="journal article" date="2010" name="BMC Plant Biol.">
        <title>Sequencing of 6.7 Mb of the melon genome using a BAC pooling strategy.</title>
        <authorList>
            <person name="Gonzalez V.M."/>
            <person name="Benjak A."/>
            <person name="Henaff E.M."/>
            <person name="Mir G."/>
            <person name="Casacuberta J.M."/>
            <person name="Garcia-Mas J."/>
            <person name="Puigdomenech P."/>
        </authorList>
    </citation>
    <scope>NUCLEOTIDE SEQUENCE</scope>
    <source>
        <tissue evidence="12">Young leaves</tissue>
    </source>
</reference>
<dbReference type="EMBL" id="HM854797">
    <property type="protein sequence ID" value="ADN34114.1"/>
    <property type="molecule type" value="Genomic_DNA"/>
</dbReference>
<keyword evidence="5" id="KW-0479">Metal-binding</keyword>
<protein>
    <submittedName>
        <fullName evidence="12">Retrotransposon protein</fullName>
    </submittedName>
</protein>
<keyword evidence="7" id="KW-0539">Nucleus</keyword>
<dbReference type="InterPro" id="IPR027806">
    <property type="entry name" value="HARBI1_dom"/>
</dbReference>
<dbReference type="PANTHER" id="PTHR22930:SF293">
    <property type="entry name" value="PROTEIN ALP1-LIKE"/>
    <property type="match status" value="1"/>
</dbReference>
<evidence type="ECO:0000256" key="7">
    <source>
        <dbReference type="ARBA" id="ARBA00023242"/>
    </source>
</evidence>
<evidence type="ECO:0000256" key="8">
    <source>
        <dbReference type="SAM" id="MobiDB-lite"/>
    </source>
</evidence>
<organism evidence="12">
    <name type="scientific">Cucumis melo subsp. melo</name>
    <dbReference type="NCBI Taxonomy" id="412675"/>
    <lineage>
        <taxon>Eukaryota</taxon>
        <taxon>Viridiplantae</taxon>
        <taxon>Streptophyta</taxon>
        <taxon>Embryophyta</taxon>
        <taxon>Tracheophyta</taxon>
        <taxon>Spermatophyta</taxon>
        <taxon>Magnoliopsida</taxon>
        <taxon>eudicotyledons</taxon>
        <taxon>Gunneridae</taxon>
        <taxon>Pentapetalae</taxon>
        <taxon>rosids</taxon>
        <taxon>fabids</taxon>
        <taxon>Cucurbitales</taxon>
        <taxon>Cucurbitaceae</taxon>
        <taxon>Benincaseae</taxon>
        <taxon>Cucumis</taxon>
    </lineage>
</organism>
<dbReference type="InterPro" id="IPR045249">
    <property type="entry name" value="HARBI1-like"/>
</dbReference>
<dbReference type="GO" id="GO:0046872">
    <property type="term" value="F:metal ion binding"/>
    <property type="evidence" value="ECO:0007669"/>
    <property type="project" value="UniProtKB-KW"/>
</dbReference>
<evidence type="ECO:0000256" key="3">
    <source>
        <dbReference type="ARBA" id="ARBA00006958"/>
    </source>
</evidence>
<keyword evidence="4" id="KW-0540">Nuclease</keyword>
<feature type="region of interest" description="Disordered" evidence="8">
    <location>
        <begin position="545"/>
        <end position="570"/>
    </location>
</feature>
<evidence type="ECO:0000256" key="6">
    <source>
        <dbReference type="ARBA" id="ARBA00022801"/>
    </source>
</evidence>
<dbReference type="PANTHER" id="PTHR22930">
    <property type="match status" value="1"/>
</dbReference>
<dbReference type="AlphaFoldDB" id="E5GCB5"/>
<evidence type="ECO:0000259" key="11">
    <source>
        <dbReference type="Pfam" id="PF26138"/>
    </source>
</evidence>
<sequence length="657" mass="75230">MDEHELASIVNAFIASQRQLLLMLELLKNDTKRITHIPYETRHRIRQLAYFRMIHGTIAGLTSTEVVDVEEMVAMFLHILAHDVKSRVIKREFMRSGETISRHFNMVLLAVIRLHEELLKKPQPVPNECTDQRWRWFENCLGALDGTYIKVNVPASDRARYRTRKGEVATNVLGVCDTKGDFVYVLAGWEGSAADSRILRDALSRPNRLKVPKGYYYLVDVGYPNAEGFLAPYRGQRYHLQEWRGPENAPSTSKEFFNMKHYSARNVIERAFGVLKGRWAILRGKSYYPVEVQCRTILACCLLHNLINREMTNFDIEDNIDEVDSTHATTAADDIHYIETSNEWSQWRDNLAEEIMTSSSRLPKHTWTKEEEAGLVECLVELVNAGGWRSDNGTFRPGYLNQLARMMAFKIPGSNIHASTIDSRIKLMKRMFHALAEMRGPNCSGFGWNDEKKCIVAEKEVFDDWSHPAAKGLLNKSFVHYDELSYVFGKDRATGGRAESFADIGSNDPPGYDAGAADAMPDTDFPPMYSPGLNMSPDDLMETRTARVSERRNVSSGSKRKRPGHATDSGDIVRTAIEYGNEQLHRIAEWPILQRQDATQTRQEIVRHLEAIPELTLMDRCRLMRILMRNVDDMKAFLEVPDHMKYPYCSLILQENQ</sequence>
<dbReference type="Pfam" id="PF26138">
    <property type="entry name" value="DUF8040"/>
    <property type="match status" value="1"/>
</dbReference>
<comment type="cofactor">
    <cofactor evidence="1">
        <name>a divalent metal cation</name>
        <dbReference type="ChEBI" id="CHEBI:60240"/>
    </cofactor>
</comment>
<dbReference type="Pfam" id="PF12776">
    <property type="entry name" value="Myb_DNA-bind_3"/>
    <property type="match status" value="1"/>
</dbReference>
<keyword evidence="6" id="KW-0378">Hydrolase</keyword>
<dbReference type="GO" id="GO:0016787">
    <property type="term" value="F:hydrolase activity"/>
    <property type="evidence" value="ECO:0007669"/>
    <property type="project" value="UniProtKB-KW"/>
</dbReference>
<feature type="domain" description="DUF8040" evidence="11">
    <location>
        <begin position="59"/>
        <end position="112"/>
    </location>
</feature>
<evidence type="ECO:0000256" key="4">
    <source>
        <dbReference type="ARBA" id="ARBA00022722"/>
    </source>
</evidence>
<dbReference type="InterPro" id="IPR024752">
    <property type="entry name" value="Myb/SANT-like_dom"/>
</dbReference>
<feature type="domain" description="DDE Tnp4" evidence="10">
    <location>
        <begin position="144"/>
        <end position="305"/>
    </location>
</feature>
<feature type="domain" description="Myb/SANT-like" evidence="9">
    <location>
        <begin position="366"/>
        <end position="463"/>
    </location>
</feature>
<dbReference type="GO" id="GO:0005634">
    <property type="term" value="C:nucleus"/>
    <property type="evidence" value="ECO:0007669"/>
    <property type="project" value="UniProtKB-SubCell"/>
</dbReference>
<evidence type="ECO:0000256" key="1">
    <source>
        <dbReference type="ARBA" id="ARBA00001968"/>
    </source>
</evidence>
<evidence type="ECO:0000256" key="2">
    <source>
        <dbReference type="ARBA" id="ARBA00004123"/>
    </source>
</evidence>
<evidence type="ECO:0000259" key="10">
    <source>
        <dbReference type="Pfam" id="PF13359"/>
    </source>
</evidence>
<dbReference type="Pfam" id="PF13359">
    <property type="entry name" value="DDE_Tnp_4"/>
    <property type="match status" value="1"/>
</dbReference>
<evidence type="ECO:0000259" key="9">
    <source>
        <dbReference type="Pfam" id="PF12776"/>
    </source>
</evidence>
<accession>E5GCB5</accession>
<proteinExistence type="inferred from homology"/>
<dbReference type="InterPro" id="IPR058353">
    <property type="entry name" value="DUF8040"/>
</dbReference>
<name>E5GCB5_CUCME</name>